<keyword evidence="1" id="KW-0732">Signal</keyword>
<feature type="chain" id="PRO_5001862769" evidence="1">
    <location>
        <begin position="20"/>
        <end position="174"/>
    </location>
</feature>
<sequence>MSAKKISLLVIFASAYMYAQNCDCEKSLNEFALKYQQTISYKQQAKDKKVEAAYLNKLDKLVSEVKESTTHWECFIKITDLKDVIRDEHSRVRGTGISDTINIKNSKFFKNLPRYKGDLNLLLSELSKKSFQDVEGIYYSEGSTFGVVKDQDKYLGILLKTQMDHWNQVCNFLN</sequence>
<organism evidence="2 3">
    <name type="scientific">Nonlabens tegetincola</name>
    <dbReference type="NCBI Taxonomy" id="323273"/>
    <lineage>
        <taxon>Bacteria</taxon>
        <taxon>Pseudomonadati</taxon>
        <taxon>Bacteroidota</taxon>
        <taxon>Flavobacteriia</taxon>
        <taxon>Flavobacteriales</taxon>
        <taxon>Flavobacteriaceae</taxon>
        <taxon>Nonlabens</taxon>
    </lineage>
</organism>
<comment type="caution">
    <text evidence="2">The sequence shown here is derived from an EMBL/GenBank/DDBJ whole genome shotgun (WGS) entry which is preliminary data.</text>
</comment>
<dbReference type="eggNOG" id="COG0793">
    <property type="taxonomic scope" value="Bacteria"/>
</dbReference>
<protein>
    <submittedName>
        <fullName evidence="2">Uncharacterized protein</fullName>
    </submittedName>
</protein>
<dbReference type="EMBL" id="BBML01000002">
    <property type="protein sequence ID" value="GAK96368.1"/>
    <property type="molecule type" value="Genomic_DNA"/>
</dbReference>
<accession>A0A090Q3Q8</accession>
<evidence type="ECO:0000313" key="2">
    <source>
        <dbReference type="EMBL" id="GAK96368.1"/>
    </source>
</evidence>
<feature type="signal peptide" evidence="1">
    <location>
        <begin position="1"/>
        <end position="19"/>
    </location>
</feature>
<dbReference type="AlphaFoldDB" id="A0A090Q3Q8"/>
<keyword evidence="3" id="KW-1185">Reference proteome</keyword>
<evidence type="ECO:0000256" key="1">
    <source>
        <dbReference type="SAM" id="SignalP"/>
    </source>
</evidence>
<dbReference type="RefSeq" id="WP_042277648.1">
    <property type="nucleotide sequence ID" value="NZ_BBML01000002.1"/>
</dbReference>
<dbReference type="Proteomes" id="UP000029221">
    <property type="component" value="Unassembled WGS sequence"/>
</dbReference>
<name>A0A090Q3Q8_9FLAO</name>
<reference evidence="2" key="1">
    <citation type="journal article" date="2014" name="Genome Announc.">
        <title>Draft Genome Sequences of Marine Flavobacterium Nonlabens Strains NR17, NR24, NR27, NR32, NR33, and Ara13.</title>
        <authorList>
            <person name="Nakanishi M."/>
            <person name="Meirelles P."/>
            <person name="Suzuki R."/>
            <person name="Takatani N."/>
            <person name="Mino S."/>
            <person name="Suda W."/>
            <person name="Oshima K."/>
            <person name="Hattori M."/>
            <person name="Ohkuma M."/>
            <person name="Hosokawa M."/>
            <person name="Miyashita K."/>
            <person name="Thompson F.L."/>
            <person name="Niwa A."/>
            <person name="Sawabe T."/>
            <person name="Sawabe T."/>
        </authorList>
    </citation>
    <scope>NUCLEOTIDE SEQUENCE [LARGE SCALE GENOMIC DNA]</scope>
    <source>
        <strain evidence="2">JCM 19294</strain>
    </source>
</reference>
<evidence type="ECO:0000313" key="3">
    <source>
        <dbReference type="Proteomes" id="UP000029221"/>
    </source>
</evidence>
<gene>
    <name evidence="2" type="ORF">JCM19294_1881</name>
</gene>
<proteinExistence type="predicted"/>